<dbReference type="InterPro" id="IPR006637">
    <property type="entry name" value="ChW"/>
</dbReference>
<protein>
    <submittedName>
        <fullName evidence="1">Uncharacterized protein</fullName>
    </submittedName>
</protein>
<evidence type="ECO:0000313" key="1">
    <source>
        <dbReference type="EMBL" id="RGU90615.1"/>
    </source>
</evidence>
<dbReference type="AlphaFoldDB" id="A0A395WA21"/>
<reference evidence="1 2" key="1">
    <citation type="submission" date="2018-08" db="EMBL/GenBank/DDBJ databases">
        <title>A genome reference for cultivated species of the human gut microbiota.</title>
        <authorList>
            <person name="Zou Y."/>
            <person name="Xue W."/>
            <person name="Luo G."/>
        </authorList>
    </citation>
    <scope>NUCLEOTIDE SEQUENCE [LARGE SCALE GENOMIC DNA]</scope>
    <source>
        <strain evidence="1 2">AF15-20</strain>
    </source>
</reference>
<evidence type="ECO:0000313" key="2">
    <source>
        <dbReference type="Proteomes" id="UP000265489"/>
    </source>
</evidence>
<organism evidence="1 2">
    <name type="scientific">Holdemanella biformis</name>
    <dbReference type="NCBI Taxonomy" id="1735"/>
    <lineage>
        <taxon>Bacteria</taxon>
        <taxon>Bacillati</taxon>
        <taxon>Bacillota</taxon>
        <taxon>Erysipelotrichia</taxon>
        <taxon>Erysipelotrichales</taxon>
        <taxon>Erysipelotrichaceae</taxon>
        <taxon>Holdemanella</taxon>
    </lineage>
</organism>
<gene>
    <name evidence="1" type="ORF">DWW32_08615</name>
</gene>
<dbReference type="EMBL" id="QRYQ01000016">
    <property type="protein sequence ID" value="RGU90615.1"/>
    <property type="molecule type" value="Genomic_DNA"/>
</dbReference>
<comment type="caution">
    <text evidence="1">The sequence shown here is derived from an EMBL/GenBank/DDBJ whole genome shotgun (WGS) entry which is preliminary data.</text>
</comment>
<sequence>MSGTSGQSKRLEAIQIKLTG</sequence>
<name>A0A395WA21_9FIRM</name>
<proteinExistence type="predicted"/>
<dbReference type="Proteomes" id="UP000265489">
    <property type="component" value="Unassembled WGS sequence"/>
</dbReference>
<accession>A0A395WA21</accession>
<dbReference type="Pfam" id="PF07538">
    <property type="entry name" value="ChW"/>
    <property type="match status" value="1"/>
</dbReference>